<reference evidence="2 3" key="1">
    <citation type="submission" date="2019-03" db="EMBL/GenBank/DDBJ databases">
        <title>Genomic Encyclopedia of Type Strains, Phase IV (KMG-IV): sequencing the most valuable type-strain genomes for metagenomic binning, comparative biology and taxonomic classification.</title>
        <authorList>
            <person name="Goeker M."/>
        </authorList>
    </citation>
    <scope>NUCLEOTIDE SEQUENCE [LARGE SCALE GENOMIC DNA]</scope>
    <source>
        <strain evidence="2 3">DSM 18577</strain>
    </source>
</reference>
<name>A0A4R1KF86_9GAMM</name>
<dbReference type="Pfam" id="PF13527">
    <property type="entry name" value="Acetyltransf_9"/>
    <property type="match status" value="1"/>
</dbReference>
<dbReference type="AlphaFoldDB" id="A0A4R1KF86"/>
<protein>
    <submittedName>
        <fullName evidence="2">Putative acetyltransferase</fullName>
    </submittedName>
</protein>
<dbReference type="OrthoDB" id="9797178at2"/>
<comment type="caution">
    <text evidence="2">The sequence shown here is derived from an EMBL/GenBank/DDBJ whole genome shotgun (WGS) entry which is preliminary data.</text>
</comment>
<keyword evidence="2" id="KW-0808">Transferase</keyword>
<dbReference type="RefSeq" id="WP_131911103.1">
    <property type="nucleotide sequence ID" value="NZ_OU594967.1"/>
</dbReference>
<dbReference type="EMBL" id="SMGD01000002">
    <property type="protein sequence ID" value="TCK63346.1"/>
    <property type="molecule type" value="Genomic_DNA"/>
</dbReference>
<dbReference type="GO" id="GO:0016747">
    <property type="term" value="F:acyltransferase activity, transferring groups other than amino-acyl groups"/>
    <property type="evidence" value="ECO:0007669"/>
    <property type="project" value="InterPro"/>
</dbReference>
<dbReference type="SUPFAM" id="SSF55729">
    <property type="entry name" value="Acyl-CoA N-acyltransferases (Nat)"/>
    <property type="match status" value="1"/>
</dbReference>
<keyword evidence="3" id="KW-1185">Reference proteome</keyword>
<dbReference type="Gene3D" id="3.40.630.30">
    <property type="match status" value="1"/>
</dbReference>
<evidence type="ECO:0000313" key="3">
    <source>
        <dbReference type="Proteomes" id="UP000295565"/>
    </source>
</evidence>
<feature type="domain" description="N-acetyltransferase" evidence="1">
    <location>
        <begin position="6"/>
        <end position="146"/>
    </location>
</feature>
<proteinExistence type="predicted"/>
<dbReference type="InterPro" id="IPR016181">
    <property type="entry name" value="Acyl_CoA_acyltransferase"/>
</dbReference>
<evidence type="ECO:0000313" key="2">
    <source>
        <dbReference type="EMBL" id="TCK63346.1"/>
    </source>
</evidence>
<dbReference type="PROSITE" id="PS51186">
    <property type="entry name" value="GNAT"/>
    <property type="match status" value="1"/>
</dbReference>
<gene>
    <name evidence="2" type="ORF">EV690_0232</name>
</gene>
<dbReference type="Proteomes" id="UP000295565">
    <property type="component" value="Unassembled WGS sequence"/>
</dbReference>
<organism evidence="2 3">
    <name type="scientific">Celerinatantimonas diazotrophica</name>
    <dbReference type="NCBI Taxonomy" id="412034"/>
    <lineage>
        <taxon>Bacteria</taxon>
        <taxon>Pseudomonadati</taxon>
        <taxon>Pseudomonadota</taxon>
        <taxon>Gammaproteobacteria</taxon>
        <taxon>Celerinatantimonadaceae</taxon>
        <taxon>Celerinatantimonas</taxon>
    </lineage>
</organism>
<evidence type="ECO:0000259" key="1">
    <source>
        <dbReference type="PROSITE" id="PS51186"/>
    </source>
</evidence>
<accession>A0A4R1KF86</accession>
<dbReference type="CDD" id="cd04301">
    <property type="entry name" value="NAT_SF"/>
    <property type="match status" value="1"/>
</dbReference>
<dbReference type="InterPro" id="IPR000182">
    <property type="entry name" value="GNAT_dom"/>
</dbReference>
<sequence length="181" mass="20422">MSSLSPTFRIARPSDYDAIRQIYIQVFQRPQEAKFVEAIRAVQTEFLSLIAEVDGHVSGHLFASPISLAGEEQLRMMILEPMAVIPKYQGDGIGSAMVKVGIEQLRLRNYDALVVMGLPDYYPRFGFEPMANLGWQYPFSLGCTVAQVANLHDEPLPVVQAMLQFSSPFNQLYQADYCIRR</sequence>